<accession>A0A8J3PW19</accession>
<evidence type="ECO:0008006" key="3">
    <source>
        <dbReference type="Google" id="ProtNLM"/>
    </source>
</evidence>
<dbReference type="EMBL" id="BONV01000026">
    <property type="protein sequence ID" value="GIG82125.1"/>
    <property type="molecule type" value="Genomic_DNA"/>
</dbReference>
<dbReference type="AlphaFoldDB" id="A0A8J3PW19"/>
<proteinExistence type="predicted"/>
<dbReference type="Gene3D" id="3.90.50.10">
    <property type="entry name" value="Photosynthetic Reaction Center, subunit H, domain 2"/>
    <property type="match status" value="1"/>
</dbReference>
<name>A0A8J3PW19_9ACTN</name>
<dbReference type="SUPFAM" id="SSF50346">
    <property type="entry name" value="PRC-barrel domain"/>
    <property type="match status" value="1"/>
</dbReference>
<keyword evidence="2" id="KW-1185">Reference proteome</keyword>
<sequence length="120" mass="13346">MTPDLWSYPNGVYDTGQAADVVGYDVEATDGKIGSVDDATYEVGQSYLIVDTGPWIFGKKVMLPASVVTQIDPVERKIFVGRTKQEIKTAPEFDESAFKESAYRDTLGEYYGRFPYWGAP</sequence>
<gene>
    <name evidence="1" type="ORF">Pka01_52520</name>
</gene>
<dbReference type="GO" id="GO:0030077">
    <property type="term" value="C:plasma membrane light-harvesting complex"/>
    <property type="evidence" value="ECO:0007669"/>
    <property type="project" value="InterPro"/>
</dbReference>
<dbReference type="GO" id="GO:0019684">
    <property type="term" value="P:photosynthesis, light reaction"/>
    <property type="evidence" value="ECO:0007669"/>
    <property type="project" value="InterPro"/>
</dbReference>
<dbReference type="RefSeq" id="WP_203885466.1">
    <property type="nucleotide sequence ID" value="NZ_BAABHH010000020.1"/>
</dbReference>
<dbReference type="InterPro" id="IPR011033">
    <property type="entry name" value="PRC_barrel-like_sf"/>
</dbReference>
<dbReference type="InterPro" id="IPR014747">
    <property type="entry name" value="Bac_photo_RC_H_C"/>
</dbReference>
<evidence type="ECO:0000313" key="2">
    <source>
        <dbReference type="Proteomes" id="UP000630097"/>
    </source>
</evidence>
<comment type="caution">
    <text evidence="1">The sequence shown here is derived from an EMBL/GenBank/DDBJ whole genome shotgun (WGS) entry which is preliminary data.</text>
</comment>
<organism evidence="1 2">
    <name type="scientific">Planotetraspora kaengkrachanensis</name>
    <dbReference type="NCBI Taxonomy" id="575193"/>
    <lineage>
        <taxon>Bacteria</taxon>
        <taxon>Bacillati</taxon>
        <taxon>Actinomycetota</taxon>
        <taxon>Actinomycetes</taxon>
        <taxon>Streptosporangiales</taxon>
        <taxon>Streptosporangiaceae</taxon>
        <taxon>Planotetraspora</taxon>
    </lineage>
</organism>
<reference evidence="1 2" key="1">
    <citation type="submission" date="2021-01" db="EMBL/GenBank/DDBJ databases">
        <title>Whole genome shotgun sequence of Planotetraspora kaengkrachanensis NBRC 104272.</title>
        <authorList>
            <person name="Komaki H."/>
            <person name="Tamura T."/>
        </authorList>
    </citation>
    <scope>NUCLEOTIDE SEQUENCE [LARGE SCALE GENOMIC DNA]</scope>
    <source>
        <strain evidence="1 2">NBRC 104272</strain>
    </source>
</reference>
<dbReference type="Proteomes" id="UP000630097">
    <property type="component" value="Unassembled WGS sequence"/>
</dbReference>
<evidence type="ECO:0000313" key="1">
    <source>
        <dbReference type="EMBL" id="GIG82125.1"/>
    </source>
</evidence>
<protein>
    <recommendedName>
        <fullName evidence="3">PRC-barrel domain containing protein</fullName>
    </recommendedName>
</protein>